<keyword evidence="1" id="KW-0378">Hydrolase</keyword>
<sequence length="291" mass="34102">MKQPKYRIYPSLLDKFQKFIDSDIEAESFMNIDRETGEQKYTADEISDRHEQELIDAINRVPKQPIEAADKGTCFNEIVDCIIENRKTSRDDMKIQTVNGYDKVDSFGACDETGKPIFYDEDHEYINQPCIYATINGFDFFFDISLCKSIAKYFRGSVCQHYCNATIDTAYGLVELYGYADEIVKDKVFDIKTTSSYDFGKFEKSWQKDVYPYCLIESGDCTSIREFEYTVVKLKGGTKRMPLITGDVYKEVYTYNHEQSTIRLRQMLERFIEWLESNRDKITDKKIFNEL</sequence>
<keyword evidence="1" id="KW-0540">Nuclease</keyword>
<reference evidence="1" key="2">
    <citation type="journal article" date="2021" name="PeerJ">
        <title>Extensive microbial diversity within the chicken gut microbiome revealed by metagenomics and culture.</title>
        <authorList>
            <person name="Gilroy R."/>
            <person name="Ravi A."/>
            <person name="Getino M."/>
            <person name="Pursley I."/>
            <person name="Horton D.L."/>
            <person name="Alikhan N.F."/>
            <person name="Baker D."/>
            <person name="Gharbi K."/>
            <person name="Hall N."/>
            <person name="Watson M."/>
            <person name="Adriaenssens E.M."/>
            <person name="Foster-Nyarko E."/>
            <person name="Jarju S."/>
            <person name="Secka A."/>
            <person name="Antonio M."/>
            <person name="Oren A."/>
            <person name="Chaudhuri R.R."/>
            <person name="La Ragione R."/>
            <person name="Hildebrand F."/>
            <person name="Pallen M.J."/>
        </authorList>
    </citation>
    <scope>NUCLEOTIDE SEQUENCE</scope>
    <source>
        <strain evidence="1">G3-3990</strain>
    </source>
</reference>
<evidence type="ECO:0000313" key="1">
    <source>
        <dbReference type="EMBL" id="MBO8460185.1"/>
    </source>
</evidence>
<dbReference type="Proteomes" id="UP000823641">
    <property type="component" value="Unassembled WGS sequence"/>
</dbReference>
<organism evidence="1 2">
    <name type="scientific">Candidatus Gallipaludibacter merdavium</name>
    <dbReference type="NCBI Taxonomy" id="2840839"/>
    <lineage>
        <taxon>Bacteria</taxon>
        <taxon>Pseudomonadati</taxon>
        <taxon>Bacteroidota</taxon>
        <taxon>Bacteroidia</taxon>
        <taxon>Bacteroidales</taxon>
        <taxon>Candidatus Gallipaludibacter</taxon>
    </lineage>
</organism>
<keyword evidence="1" id="KW-0255">Endonuclease</keyword>
<dbReference type="EMBL" id="JADIMG010000072">
    <property type="protein sequence ID" value="MBO8460185.1"/>
    <property type="molecule type" value="Genomic_DNA"/>
</dbReference>
<dbReference type="AlphaFoldDB" id="A0A9D9HUE5"/>
<reference evidence="1" key="1">
    <citation type="submission" date="2020-10" db="EMBL/GenBank/DDBJ databases">
        <authorList>
            <person name="Gilroy R."/>
        </authorList>
    </citation>
    <scope>NUCLEOTIDE SEQUENCE</scope>
    <source>
        <strain evidence="1">G3-3990</strain>
    </source>
</reference>
<comment type="caution">
    <text evidence="1">The sequence shown here is derived from an EMBL/GenBank/DDBJ whole genome shotgun (WGS) entry which is preliminary data.</text>
</comment>
<accession>A0A9D9HUE5</accession>
<dbReference type="GO" id="GO:0004519">
    <property type="term" value="F:endonuclease activity"/>
    <property type="evidence" value="ECO:0007669"/>
    <property type="project" value="UniProtKB-KW"/>
</dbReference>
<evidence type="ECO:0000313" key="2">
    <source>
        <dbReference type="Proteomes" id="UP000823641"/>
    </source>
</evidence>
<proteinExistence type="predicted"/>
<gene>
    <name evidence="1" type="ORF">IAA73_07640</name>
</gene>
<name>A0A9D9HUE5_9BACT</name>
<protein>
    <submittedName>
        <fullName evidence="1">HNH endonuclease</fullName>
    </submittedName>
</protein>